<name>C1CVZ6_DEIDV</name>
<proteinExistence type="predicted"/>
<keyword evidence="2" id="KW-1185">Reference proteome</keyword>
<dbReference type="AlphaFoldDB" id="C1CVZ6"/>
<protein>
    <submittedName>
        <fullName evidence="1">Uncharacterized protein</fullName>
    </submittedName>
</protein>
<sequence length="142" mass="15628">MRFQRAAVLSLLVLGLLTAGMSFWLAREARWKQPLYCMQVQGQVWGTVPVPAGATPACPESQTVREEVRRGESRLEQYELRGWQPAPVLDALVAGGFSVVSRIPDDGIQEAAVLARGKERLTYVADRMGEDTLVSITTRGGR</sequence>
<dbReference type="RefSeq" id="WP_012693486.1">
    <property type="nucleotide sequence ID" value="NC_012526.1"/>
</dbReference>
<dbReference type="Proteomes" id="UP000002208">
    <property type="component" value="Chromosome"/>
</dbReference>
<organism evidence="1 2">
    <name type="scientific">Deinococcus deserti (strain DSM 17065 / CIP 109153 / LMG 22923 / VCD115)</name>
    <dbReference type="NCBI Taxonomy" id="546414"/>
    <lineage>
        <taxon>Bacteria</taxon>
        <taxon>Thermotogati</taxon>
        <taxon>Deinococcota</taxon>
        <taxon>Deinococci</taxon>
        <taxon>Deinococcales</taxon>
        <taxon>Deinococcaceae</taxon>
        <taxon>Deinococcus</taxon>
    </lineage>
</organism>
<dbReference type="STRING" id="546414.Deide_14160"/>
<evidence type="ECO:0000313" key="1">
    <source>
        <dbReference type="EMBL" id="ACO46363.1"/>
    </source>
</evidence>
<evidence type="ECO:0000313" key="2">
    <source>
        <dbReference type="Proteomes" id="UP000002208"/>
    </source>
</evidence>
<dbReference type="HOGENOM" id="CLU_1841832_0_0_0"/>
<dbReference type="EMBL" id="CP001114">
    <property type="protein sequence ID" value="ACO46363.1"/>
    <property type="molecule type" value="Genomic_DNA"/>
</dbReference>
<dbReference type="KEGG" id="ddr:Deide_14160"/>
<accession>C1CVZ6</accession>
<dbReference type="OrthoDB" id="74042at2"/>
<dbReference type="PaxDb" id="546414-Deide_14160"/>
<reference evidence="1 2" key="1">
    <citation type="journal article" date="2009" name="PLoS Genet.">
        <title>Alliance of proteomics and genomics to unravel the specificities of Sahara bacterium Deinococcus deserti.</title>
        <authorList>
            <person name="de Groot A."/>
            <person name="Dulermo R."/>
            <person name="Ortet P."/>
            <person name="Blanchard L."/>
            <person name="Guerin P."/>
            <person name="Fernandez B."/>
            <person name="Vacherie B."/>
            <person name="Dossat C."/>
            <person name="Jolivet E."/>
            <person name="Siguier P."/>
            <person name="Chandler M."/>
            <person name="Barakat M."/>
            <person name="Dedieu A."/>
            <person name="Barbe V."/>
            <person name="Heulin T."/>
            <person name="Sommer S."/>
            <person name="Achouak W."/>
            <person name="Armengaud J."/>
        </authorList>
    </citation>
    <scope>NUCLEOTIDE SEQUENCE [LARGE SCALE GENOMIC DNA]</scope>
    <source>
        <strain evidence="2">DSM 17065 / CIP 109153 / LMG 22923 / VCD115</strain>
    </source>
</reference>
<gene>
    <name evidence="1" type="ordered locus">Deide_14160</name>
</gene>